<gene>
    <name evidence="6" type="primary">kce_2</name>
    <name evidence="6" type="ORF">LNAOJCKE_3693</name>
</gene>
<feature type="region of interest" description="Disordered" evidence="5">
    <location>
        <begin position="1"/>
        <end position="24"/>
    </location>
</feature>
<keyword evidence="2" id="KW-0808">Transferase</keyword>
<evidence type="ECO:0000313" key="6">
    <source>
        <dbReference type="EMBL" id="GJE66474.1"/>
    </source>
</evidence>
<reference evidence="6" key="2">
    <citation type="submission" date="2021-08" db="EMBL/GenBank/DDBJ databases">
        <authorList>
            <person name="Tani A."/>
            <person name="Ola A."/>
            <person name="Ogura Y."/>
            <person name="Katsura K."/>
            <person name="Hayashi T."/>
        </authorList>
    </citation>
    <scope>NUCLEOTIDE SEQUENCE</scope>
    <source>
        <strain evidence="6">NBRC 15686</strain>
    </source>
</reference>
<evidence type="ECO:0000313" key="7">
    <source>
        <dbReference type="Proteomes" id="UP001055039"/>
    </source>
</evidence>
<sequence>MQKQRSSFLERETDPVTHDSGWPPLILANAPNGATRTKADHPALPITPAEIARTAAEIAEAGAALIHVHVRDGEGRHLLDAEAYRAVTAAIRAEVGNRLVVQITSEAAGRYQAPEQMAVVRAVRPEAVSLALREIVPDAAAESAAAEFFAFARRERILLQIILYEAAEVTRYAELKSRGVLGEGEDFPLFVLGRYTPGQVSRPADLLPFLAAAGAGLPLWAICAFGPRENACALVAAGLGGHVRVGFENSLLAPDGRPAESNAAQIHRAAEGAHGLGRPLADADTARAMMAGSGPV</sequence>
<organism evidence="6 7">
    <name type="scientific">Methylorubrum aminovorans</name>
    <dbReference type="NCBI Taxonomy" id="269069"/>
    <lineage>
        <taxon>Bacteria</taxon>
        <taxon>Pseudomonadati</taxon>
        <taxon>Pseudomonadota</taxon>
        <taxon>Alphaproteobacteria</taxon>
        <taxon>Hyphomicrobiales</taxon>
        <taxon>Methylobacteriaceae</taxon>
        <taxon>Methylorubrum</taxon>
    </lineage>
</organism>
<evidence type="ECO:0000256" key="5">
    <source>
        <dbReference type="SAM" id="MobiDB-lite"/>
    </source>
</evidence>
<evidence type="ECO:0000256" key="4">
    <source>
        <dbReference type="ARBA" id="ARBA00022833"/>
    </source>
</evidence>
<dbReference type="RefSeq" id="WP_238226223.1">
    <property type="nucleotide sequence ID" value="NZ_BAAADH010000078.1"/>
</dbReference>
<dbReference type="PANTHER" id="PTHR37418">
    <property type="entry name" value="3-KETO-5-AMINOHEXANOATE CLEAVAGE ENZYME-RELATED"/>
    <property type="match status" value="1"/>
</dbReference>
<dbReference type="EMBL" id="BPRC01000014">
    <property type="protein sequence ID" value="GJE66474.1"/>
    <property type="molecule type" value="Genomic_DNA"/>
</dbReference>
<evidence type="ECO:0000256" key="1">
    <source>
        <dbReference type="ARBA" id="ARBA00001947"/>
    </source>
</evidence>
<dbReference type="Pfam" id="PF05853">
    <property type="entry name" value="BKACE"/>
    <property type="match status" value="1"/>
</dbReference>
<accession>A0ABQ4UGU0</accession>
<comment type="caution">
    <text evidence="6">The sequence shown here is derived from an EMBL/GenBank/DDBJ whole genome shotgun (WGS) entry which is preliminary data.</text>
</comment>
<dbReference type="PANTHER" id="PTHR37418:SF2">
    <property type="entry name" value="3-KETO-5-AMINOHEXANOATE CLEAVAGE ENZYME"/>
    <property type="match status" value="1"/>
</dbReference>
<keyword evidence="3" id="KW-0479">Metal-binding</keyword>
<comment type="cofactor">
    <cofactor evidence="1">
        <name>Zn(2+)</name>
        <dbReference type="ChEBI" id="CHEBI:29105"/>
    </cofactor>
</comment>
<dbReference type="Gene3D" id="3.20.20.70">
    <property type="entry name" value="Aldolase class I"/>
    <property type="match status" value="1"/>
</dbReference>
<dbReference type="InterPro" id="IPR013785">
    <property type="entry name" value="Aldolase_TIM"/>
</dbReference>
<reference evidence="6" key="1">
    <citation type="journal article" date="2021" name="Front. Microbiol.">
        <title>Comprehensive Comparative Genomics and Phenotyping of Methylobacterium Species.</title>
        <authorList>
            <person name="Alessa O."/>
            <person name="Ogura Y."/>
            <person name="Fujitani Y."/>
            <person name="Takami H."/>
            <person name="Hayashi T."/>
            <person name="Sahin N."/>
            <person name="Tani A."/>
        </authorList>
    </citation>
    <scope>NUCLEOTIDE SEQUENCE</scope>
    <source>
        <strain evidence="6">NBRC 15686</strain>
    </source>
</reference>
<feature type="compositionally biased region" description="Basic and acidic residues" evidence="5">
    <location>
        <begin position="8"/>
        <end position="17"/>
    </location>
</feature>
<keyword evidence="7" id="KW-1185">Reference proteome</keyword>
<dbReference type="InterPro" id="IPR008567">
    <property type="entry name" value="BKACE"/>
</dbReference>
<proteinExistence type="predicted"/>
<dbReference type="Proteomes" id="UP001055039">
    <property type="component" value="Unassembled WGS sequence"/>
</dbReference>
<protein>
    <submittedName>
        <fullName evidence="6">3-keto-5-aminohexanoate cleavage enzyme</fullName>
    </submittedName>
</protein>
<name>A0ABQ4UGU0_9HYPH</name>
<evidence type="ECO:0000256" key="2">
    <source>
        <dbReference type="ARBA" id="ARBA00022679"/>
    </source>
</evidence>
<evidence type="ECO:0000256" key="3">
    <source>
        <dbReference type="ARBA" id="ARBA00022723"/>
    </source>
</evidence>
<keyword evidence="4" id="KW-0862">Zinc</keyword>